<evidence type="ECO:0000259" key="3">
    <source>
        <dbReference type="Pfam" id="PF08305"/>
    </source>
</evidence>
<name>A0ABW1KJ20_9ACTN</name>
<dbReference type="InterPro" id="IPR008979">
    <property type="entry name" value="Galactose-bd-like_sf"/>
</dbReference>
<feature type="region of interest" description="Disordered" evidence="1">
    <location>
        <begin position="1"/>
        <end position="22"/>
    </location>
</feature>
<accession>A0ABW1KJ20</accession>
<feature type="compositionally biased region" description="Low complexity" evidence="1">
    <location>
        <begin position="127"/>
        <end position="142"/>
    </location>
</feature>
<dbReference type="RefSeq" id="WP_377429209.1">
    <property type="nucleotide sequence ID" value="NZ_JBHSPR010000039.1"/>
</dbReference>
<dbReference type="Gene3D" id="2.60.120.1060">
    <property type="entry name" value="NPCBM/NEW2 domain"/>
    <property type="match status" value="1"/>
</dbReference>
<feature type="compositionally biased region" description="Low complexity" evidence="1">
    <location>
        <begin position="111"/>
        <end position="120"/>
    </location>
</feature>
<keyword evidence="2" id="KW-0812">Transmembrane</keyword>
<dbReference type="InterPro" id="IPR038637">
    <property type="entry name" value="NPCBM_sf"/>
</dbReference>
<reference evidence="5" key="1">
    <citation type="journal article" date="2019" name="Int. J. Syst. Evol. Microbiol.">
        <title>The Global Catalogue of Microorganisms (GCM) 10K type strain sequencing project: providing services to taxonomists for standard genome sequencing and annotation.</title>
        <authorList>
            <consortium name="The Broad Institute Genomics Platform"/>
            <consortium name="The Broad Institute Genome Sequencing Center for Infectious Disease"/>
            <person name="Wu L."/>
            <person name="Ma J."/>
        </authorList>
    </citation>
    <scope>NUCLEOTIDE SEQUENCE [LARGE SCALE GENOMIC DNA]</scope>
    <source>
        <strain evidence="5">ZS-35-S2</strain>
    </source>
</reference>
<feature type="region of interest" description="Disordered" evidence="1">
    <location>
        <begin position="111"/>
        <end position="152"/>
    </location>
</feature>
<proteinExistence type="predicted"/>
<feature type="transmembrane region" description="Helical" evidence="2">
    <location>
        <begin position="89"/>
        <end position="108"/>
    </location>
</feature>
<dbReference type="InterPro" id="IPR013222">
    <property type="entry name" value="Glyco_hyd_98_carb-bd"/>
</dbReference>
<feature type="domain" description="Glycosyl hydrolase family 98 putative carbohydrate-binding module" evidence="3">
    <location>
        <begin position="202"/>
        <end position="271"/>
    </location>
</feature>
<dbReference type="EMBL" id="JBHSPR010000039">
    <property type="protein sequence ID" value="MFC6021241.1"/>
    <property type="molecule type" value="Genomic_DNA"/>
</dbReference>
<dbReference type="Proteomes" id="UP001596203">
    <property type="component" value="Unassembled WGS sequence"/>
</dbReference>
<keyword evidence="5" id="KW-1185">Reference proteome</keyword>
<evidence type="ECO:0000256" key="1">
    <source>
        <dbReference type="SAM" id="MobiDB-lite"/>
    </source>
</evidence>
<gene>
    <name evidence="4" type="ORF">ACFP2T_34340</name>
</gene>
<dbReference type="SUPFAM" id="SSF49785">
    <property type="entry name" value="Galactose-binding domain-like"/>
    <property type="match status" value="1"/>
</dbReference>
<keyword evidence="2" id="KW-0472">Membrane</keyword>
<organism evidence="4 5">
    <name type="scientific">Plantactinospora solaniradicis</name>
    <dbReference type="NCBI Taxonomy" id="1723736"/>
    <lineage>
        <taxon>Bacteria</taxon>
        <taxon>Bacillati</taxon>
        <taxon>Actinomycetota</taxon>
        <taxon>Actinomycetes</taxon>
        <taxon>Micromonosporales</taxon>
        <taxon>Micromonosporaceae</taxon>
        <taxon>Plantactinospora</taxon>
    </lineage>
</organism>
<comment type="caution">
    <text evidence="4">The sequence shown here is derived from an EMBL/GenBank/DDBJ whole genome shotgun (WGS) entry which is preliminary data.</text>
</comment>
<sequence length="288" mass="30019">MNLPSSLARDGDTTQAEGAEHQDQVISGRRARIADAFGIISTAITALTLMASLEDIWLKLSGILFGIAVGIAIWRGVRDYSVGDLSRPMIFSLLAVATTTGLLIGLLGERAGSSDSESSSGAPRLESPGSISGDPSISSNGSPQGGATSSTGSAAFTGIEKPLADIDVAENEFTRGAKRISGIEYTDSLYSTPGNPLGLDRADVEFNLGKKYSRFAAMVGVSDESRSGTITVIKIYLDGKPLFEGTLKAGEGLAVDRKVSGGNKLHIWTYAPHPETRGEAVIGNARVA</sequence>
<keyword evidence="2" id="KW-1133">Transmembrane helix</keyword>
<protein>
    <submittedName>
        <fullName evidence="4">NPCBM/NEW2 domain-containing protein</fullName>
    </submittedName>
</protein>
<feature type="transmembrane region" description="Helical" evidence="2">
    <location>
        <begin position="56"/>
        <end position="77"/>
    </location>
</feature>
<evidence type="ECO:0000313" key="5">
    <source>
        <dbReference type="Proteomes" id="UP001596203"/>
    </source>
</evidence>
<evidence type="ECO:0000256" key="2">
    <source>
        <dbReference type="SAM" id="Phobius"/>
    </source>
</evidence>
<dbReference type="Pfam" id="PF08305">
    <property type="entry name" value="NPCBM"/>
    <property type="match status" value="1"/>
</dbReference>
<evidence type="ECO:0000313" key="4">
    <source>
        <dbReference type="EMBL" id="MFC6021241.1"/>
    </source>
</evidence>